<keyword evidence="8" id="KW-1185">Reference proteome</keyword>
<dbReference type="PANTHER" id="PTHR30618:SF15">
    <property type="entry name" value="NICOTINAMIDE RIBOSIDE TRANSPORTER 1-RELATED"/>
    <property type="match status" value="1"/>
</dbReference>
<dbReference type="Gene3D" id="1.10.4160.10">
    <property type="entry name" value="Hydantoin permease"/>
    <property type="match status" value="1"/>
</dbReference>
<proteinExistence type="inferred from homology"/>
<dbReference type="InterPro" id="IPR045225">
    <property type="entry name" value="Uracil/uridine/allantoin_perm"/>
</dbReference>
<protein>
    <submittedName>
        <fullName evidence="7">Uncharacterized protein</fullName>
    </submittedName>
</protein>
<dbReference type="PANTHER" id="PTHR30618">
    <property type="entry name" value="NCS1 FAMILY PURINE/PYRIMIDINE TRANSPORTER"/>
    <property type="match status" value="1"/>
</dbReference>
<evidence type="ECO:0000256" key="6">
    <source>
        <dbReference type="SAM" id="Phobius"/>
    </source>
</evidence>
<evidence type="ECO:0000256" key="4">
    <source>
        <dbReference type="ARBA" id="ARBA00022989"/>
    </source>
</evidence>
<dbReference type="GeneID" id="28822198"/>
<evidence type="ECO:0000256" key="5">
    <source>
        <dbReference type="ARBA" id="ARBA00023136"/>
    </source>
</evidence>
<keyword evidence="4 6" id="KW-1133">Transmembrane helix</keyword>
<dbReference type="InParanoid" id="A0A132BAG8"/>
<comment type="subcellular location">
    <subcellularLocation>
        <location evidence="1">Membrane</location>
        <topology evidence="1">Multi-pass membrane protein</topology>
    </subcellularLocation>
</comment>
<feature type="transmembrane region" description="Helical" evidence="6">
    <location>
        <begin position="439"/>
        <end position="460"/>
    </location>
</feature>
<evidence type="ECO:0000256" key="1">
    <source>
        <dbReference type="ARBA" id="ARBA00004141"/>
    </source>
</evidence>
<reference evidence="7 8" key="1">
    <citation type="submission" date="2015-10" db="EMBL/GenBank/DDBJ databases">
        <title>Full genome of DAOMC 229536 Phialocephala scopiformis, a fungal endophyte of spruce producing the potent anti-insectan compound rugulosin.</title>
        <authorList>
            <consortium name="DOE Joint Genome Institute"/>
            <person name="Walker A.K."/>
            <person name="Frasz S.L."/>
            <person name="Seifert K.A."/>
            <person name="Miller J.D."/>
            <person name="Mondo S.J."/>
            <person name="Labutti K."/>
            <person name="Lipzen A."/>
            <person name="Dockter R."/>
            <person name="Kennedy M."/>
            <person name="Grigoriev I.V."/>
            <person name="Spatafora J.W."/>
        </authorList>
    </citation>
    <scope>NUCLEOTIDE SEQUENCE [LARGE SCALE GENOMIC DNA]</scope>
    <source>
        <strain evidence="7 8">CBS 120377</strain>
    </source>
</reference>
<sequence length="494" mass="54045">MSKFFTWAELPAREDIYQERGTTKWGNHDLYPIVPKERTYGRGAFLLYWVTCGAGLSTFAIGSSYLAVGLTAGEACGAILIGACMSSCNALLCGRVGSEKHLGYTMMARVSFGLRGMWLPLFFQIMSNMVFFGLQAVYGGQAIGIMLSSIFPQFKNLKNTLPASAGTTTHDIIGFFLYIICYLPIVIWIKPHKLEKFMWPAFIGTVATVFGIMGWAVNVYGGSAGNLVAPAIALSASDRGFRFVQCISSVVGTYGGAADRFADWTRFSKKKDSYVLGSATAMPAVITMCALLGVLTASATRAHYGTAMWQPLTILSYIQKDTYTPGARAATFFAGLAIWSHQIFVNVTQNNVGAGMDLAGIFPRYISTQRGAVLLCILGVLVQPWRFLTQATVFISVISSFGVFSSVCTAILVLDYWIIRKRAWKVPDLYQGGPEYIYWYFHGINLRAWFVYIVTVIPSLRKISPLPYTGLIADYCTAAGLVLSIMGRTKSGAV</sequence>
<keyword evidence="3 6" id="KW-0812">Transmembrane</keyword>
<dbReference type="GO" id="GO:0015205">
    <property type="term" value="F:nucleobase transmembrane transporter activity"/>
    <property type="evidence" value="ECO:0007669"/>
    <property type="project" value="TreeGrafter"/>
</dbReference>
<dbReference type="GO" id="GO:0005886">
    <property type="term" value="C:plasma membrane"/>
    <property type="evidence" value="ECO:0007669"/>
    <property type="project" value="TreeGrafter"/>
</dbReference>
<comment type="similarity">
    <text evidence="2">Belongs to the purine-cytosine permease (2.A.39) family.</text>
</comment>
<evidence type="ECO:0000256" key="2">
    <source>
        <dbReference type="ARBA" id="ARBA00008974"/>
    </source>
</evidence>
<evidence type="ECO:0000313" key="8">
    <source>
        <dbReference type="Proteomes" id="UP000070700"/>
    </source>
</evidence>
<dbReference type="AlphaFoldDB" id="A0A132BAG8"/>
<feature type="transmembrane region" description="Helical" evidence="6">
    <location>
        <begin position="274"/>
        <end position="295"/>
    </location>
</feature>
<evidence type="ECO:0000313" key="7">
    <source>
        <dbReference type="EMBL" id="KUJ08657.1"/>
    </source>
</evidence>
<dbReference type="InterPro" id="IPR001248">
    <property type="entry name" value="Pur-cyt_permease"/>
</dbReference>
<name>A0A132BAG8_MOLSC</name>
<dbReference type="OrthoDB" id="2018619at2759"/>
<dbReference type="Proteomes" id="UP000070700">
    <property type="component" value="Unassembled WGS sequence"/>
</dbReference>
<feature type="transmembrane region" description="Helical" evidence="6">
    <location>
        <begin position="45"/>
        <end position="66"/>
    </location>
</feature>
<feature type="transmembrane region" description="Helical" evidence="6">
    <location>
        <begin position="371"/>
        <end position="388"/>
    </location>
</feature>
<feature type="transmembrane region" description="Helical" evidence="6">
    <location>
        <begin position="466"/>
        <end position="486"/>
    </location>
</feature>
<organism evidence="7 8">
    <name type="scientific">Mollisia scopiformis</name>
    <name type="common">Conifer needle endophyte fungus</name>
    <name type="synonym">Phialocephala scopiformis</name>
    <dbReference type="NCBI Taxonomy" id="149040"/>
    <lineage>
        <taxon>Eukaryota</taxon>
        <taxon>Fungi</taxon>
        <taxon>Dikarya</taxon>
        <taxon>Ascomycota</taxon>
        <taxon>Pezizomycotina</taxon>
        <taxon>Leotiomycetes</taxon>
        <taxon>Helotiales</taxon>
        <taxon>Mollisiaceae</taxon>
        <taxon>Mollisia</taxon>
    </lineage>
</organism>
<gene>
    <name evidence="7" type="ORF">LY89DRAFT_658327</name>
</gene>
<evidence type="ECO:0000256" key="3">
    <source>
        <dbReference type="ARBA" id="ARBA00022692"/>
    </source>
</evidence>
<dbReference type="EMBL" id="KQ947434">
    <property type="protein sequence ID" value="KUJ08657.1"/>
    <property type="molecule type" value="Genomic_DNA"/>
</dbReference>
<keyword evidence="5 6" id="KW-0472">Membrane</keyword>
<dbReference type="RefSeq" id="XP_018063012.1">
    <property type="nucleotide sequence ID" value="XM_018212472.1"/>
</dbReference>
<feature type="transmembrane region" description="Helical" evidence="6">
    <location>
        <begin position="394"/>
        <end position="418"/>
    </location>
</feature>
<accession>A0A132BAG8</accession>
<dbReference type="Pfam" id="PF02133">
    <property type="entry name" value="Transp_cyt_pur"/>
    <property type="match status" value="1"/>
</dbReference>
<feature type="transmembrane region" description="Helical" evidence="6">
    <location>
        <begin position="197"/>
        <end position="217"/>
    </location>
</feature>
<feature type="transmembrane region" description="Helical" evidence="6">
    <location>
        <begin position="172"/>
        <end position="190"/>
    </location>
</feature>
<dbReference type="KEGG" id="psco:LY89DRAFT_658327"/>